<evidence type="ECO:0000259" key="8">
    <source>
        <dbReference type="Pfam" id="PF20946"/>
    </source>
</evidence>
<dbReference type="KEGG" id="mpp:MICPUCDRAFT_36835"/>
<evidence type="ECO:0000259" key="9">
    <source>
        <dbReference type="Pfam" id="PF24817"/>
    </source>
</evidence>
<dbReference type="InterPro" id="IPR015943">
    <property type="entry name" value="WD40/YVTN_repeat-like_dom_sf"/>
</dbReference>
<dbReference type="STRING" id="564608.C1N7W9"/>
<keyword evidence="4" id="KW-0539">Nucleus</keyword>
<dbReference type="SMART" id="SM00320">
    <property type="entry name" value="WD40"/>
    <property type="match status" value="6"/>
</dbReference>
<feature type="region of interest" description="Disordered" evidence="6">
    <location>
        <begin position="848"/>
        <end position="928"/>
    </location>
</feature>
<evidence type="ECO:0000256" key="5">
    <source>
        <dbReference type="PROSITE-ProRule" id="PRU00221"/>
    </source>
</evidence>
<dbReference type="GO" id="GO:0006261">
    <property type="term" value="P:DNA-templated DNA replication"/>
    <property type="evidence" value="ECO:0007669"/>
    <property type="project" value="TreeGrafter"/>
</dbReference>
<dbReference type="InterPro" id="IPR019775">
    <property type="entry name" value="WD40_repeat_CS"/>
</dbReference>
<dbReference type="GO" id="GO:0003682">
    <property type="term" value="F:chromatin binding"/>
    <property type="evidence" value="ECO:0007669"/>
    <property type="project" value="TreeGrafter"/>
</dbReference>
<evidence type="ECO:0000256" key="1">
    <source>
        <dbReference type="ARBA" id="ARBA00004123"/>
    </source>
</evidence>
<keyword evidence="2 5" id="KW-0853">WD repeat</keyword>
<feature type="compositionally biased region" description="Low complexity" evidence="6">
    <location>
        <begin position="856"/>
        <end position="875"/>
    </location>
</feature>
<dbReference type="Pfam" id="PF20946">
    <property type="entry name" value="Ctf4_C"/>
    <property type="match status" value="1"/>
</dbReference>
<dbReference type="PANTHER" id="PTHR19932">
    <property type="entry name" value="WD REPEAT AND HMG-BOX DNA BINDING PROTEIN"/>
    <property type="match status" value="1"/>
</dbReference>
<evidence type="ECO:0000313" key="11">
    <source>
        <dbReference type="Proteomes" id="UP000001876"/>
    </source>
</evidence>
<feature type="repeat" description="WD" evidence="5">
    <location>
        <begin position="51"/>
        <end position="92"/>
    </location>
</feature>
<feature type="compositionally biased region" description="Basic and acidic residues" evidence="6">
    <location>
        <begin position="906"/>
        <end position="915"/>
    </location>
</feature>
<dbReference type="Gene3D" id="2.130.10.10">
    <property type="entry name" value="YVTN repeat-like/Quinoprotein amine dehydrogenase"/>
    <property type="match status" value="2"/>
</dbReference>
<dbReference type="Proteomes" id="UP000001876">
    <property type="component" value="Unassembled WGS sequence"/>
</dbReference>
<feature type="domain" description="WDHD1/CFT4 helical bundle" evidence="8">
    <location>
        <begin position="726"/>
        <end position="827"/>
    </location>
</feature>
<evidence type="ECO:0000256" key="2">
    <source>
        <dbReference type="ARBA" id="ARBA00022574"/>
    </source>
</evidence>
<dbReference type="InterPro" id="IPR022100">
    <property type="entry name" value="WDHD1/CFT4_beta-prop_2nd"/>
</dbReference>
<accession>C1N7W9</accession>
<keyword evidence="3" id="KW-0677">Repeat</keyword>
<dbReference type="OMA" id="RYAHTNG"/>
<comment type="subcellular location">
    <subcellularLocation>
        <location evidence="1">Nucleus</location>
    </subcellularLocation>
</comment>
<dbReference type="GO" id="GO:0006281">
    <property type="term" value="P:DNA repair"/>
    <property type="evidence" value="ECO:0007669"/>
    <property type="project" value="TreeGrafter"/>
</dbReference>
<dbReference type="Pfam" id="PF12341">
    <property type="entry name" value="Mcl1_mid"/>
    <property type="match status" value="1"/>
</dbReference>
<protein>
    <submittedName>
        <fullName evidence="10">Predicted protein</fullName>
    </submittedName>
</protein>
<dbReference type="EMBL" id="GG663750">
    <property type="protein sequence ID" value="EEH51603.1"/>
    <property type="molecule type" value="Genomic_DNA"/>
</dbReference>
<evidence type="ECO:0000256" key="4">
    <source>
        <dbReference type="ARBA" id="ARBA00023242"/>
    </source>
</evidence>
<dbReference type="InterPro" id="IPR036322">
    <property type="entry name" value="WD40_repeat_dom_sf"/>
</dbReference>
<feature type="repeat" description="WD" evidence="5">
    <location>
        <begin position="239"/>
        <end position="280"/>
    </location>
</feature>
<feature type="compositionally biased region" description="Basic residues" evidence="6">
    <location>
        <begin position="916"/>
        <end position="928"/>
    </location>
</feature>
<evidence type="ECO:0000259" key="7">
    <source>
        <dbReference type="Pfam" id="PF12341"/>
    </source>
</evidence>
<dbReference type="RefSeq" id="XP_003063981.1">
    <property type="nucleotide sequence ID" value="XM_003063935.1"/>
</dbReference>
<dbReference type="Pfam" id="PF24817">
    <property type="entry name" value="WD40_WDHD1_1st"/>
    <property type="match status" value="1"/>
</dbReference>
<evidence type="ECO:0000256" key="6">
    <source>
        <dbReference type="SAM" id="MobiDB-lite"/>
    </source>
</evidence>
<evidence type="ECO:0000313" key="10">
    <source>
        <dbReference type="EMBL" id="EEH51603.1"/>
    </source>
</evidence>
<reference evidence="10 11" key="1">
    <citation type="journal article" date="2009" name="Science">
        <title>Green evolution and dynamic adaptations revealed by genomes of the marine picoeukaryotes Micromonas.</title>
        <authorList>
            <person name="Worden A.Z."/>
            <person name="Lee J.H."/>
            <person name="Mock T."/>
            <person name="Rouze P."/>
            <person name="Simmons M.P."/>
            <person name="Aerts A.L."/>
            <person name="Allen A.E."/>
            <person name="Cuvelier M.L."/>
            <person name="Derelle E."/>
            <person name="Everett M.V."/>
            <person name="Foulon E."/>
            <person name="Grimwood J."/>
            <person name="Gundlach H."/>
            <person name="Henrissat B."/>
            <person name="Napoli C."/>
            <person name="McDonald S.M."/>
            <person name="Parker M.S."/>
            <person name="Rombauts S."/>
            <person name="Salamov A."/>
            <person name="Von Dassow P."/>
            <person name="Badger J.H."/>
            <person name="Coutinho P.M."/>
            <person name="Demir E."/>
            <person name="Dubchak I."/>
            <person name="Gentemann C."/>
            <person name="Eikrem W."/>
            <person name="Gready J.E."/>
            <person name="John U."/>
            <person name="Lanier W."/>
            <person name="Lindquist E.A."/>
            <person name="Lucas S."/>
            <person name="Mayer K.F."/>
            <person name="Moreau H."/>
            <person name="Not F."/>
            <person name="Otillar R."/>
            <person name="Panaud O."/>
            <person name="Pangilinan J."/>
            <person name="Paulsen I."/>
            <person name="Piegu B."/>
            <person name="Poliakov A."/>
            <person name="Robbens S."/>
            <person name="Schmutz J."/>
            <person name="Toulza E."/>
            <person name="Wyss T."/>
            <person name="Zelensky A."/>
            <person name="Zhou K."/>
            <person name="Armbrust E.V."/>
            <person name="Bhattacharya D."/>
            <person name="Goodenough U.W."/>
            <person name="Van de Peer Y."/>
            <person name="Grigoriev I.V."/>
        </authorList>
    </citation>
    <scope>NUCLEOTIDE SEQUENCE [LARGE SCALE GENOMIC DNA]</scope>
    <source>
        <strain evidence="10 11">CCMP1545</strain>
    </source>
</reference>
<proteinExistence type="predicted"/>
<gene>
    <name evidence="10" type="ORF">MICPUCDRAFT_36835</name>
</gene>
<dbReference type="AlphaFoldDB" id="C1N7W9"/>
<evidence type="ECO:0000256" key="3">
    <source>
        <dbReference type="ARBA" id="ARBA00022737"/>
    </source>
</evidence>
<dbReference type="InterPro" id="IPR001680">
    <property type="entry name" value="WD40_rpt"/>
</dbReference>
<organism evidence="11">
    <name type="scientific">Micromonas pusilla (strain CCMP1545)</name>
    <name type="common">Picoplanktonic green alga</name>
    <dbReference type="NCBI Taxonomy" id="564608"/>
    <lineage>
        <taxon>Eukaryota</taxon>
        <taxon>Viridiplantae</taxon>
        <taxon>Chlorophyta</taxon>
        <taxon>Mamiellophyceae</taxon>
        <taxon>Mamiellales</taxon>
        <taxon>Mamiellaceae</taxon>
        <taxon>Micromonas</taxon>
    </lineage>
</organism>
<dbReference type="GO" id="GO:0000278">
    <property type="term" value="P:mitotic cell cycle"/>
    <property type="evidence" value="ECO:0007669"/>
    <property type="project" value="TreeGrafter"/>
</dbReference>
<sequence length="928" mass="97362">MSPPEWNFGHVAGLCDVAFLGSGDETRLVTCGADNTVALRDPKTGDVEDSFEDHDDAVNVLAVHPDGAKFATGSDDNCVKLFSFTTSKREFESNVTRFTLPVRALAFSNDGALLAAGGEDSTIKVINMADNSVHLELPTNAKCVKSIAFDPIGEYVAAVDDTGVLTVWALKEIKAGSEDNRVLCATTAPTTEADSPRVNGVSWRPDGAVVAVPGRENDVTFFARGSWRELEDHRLFEDAKGHAGAVATCRWSPNGKYLLTTGADNAAVVWDVGAKSVVSRIECESIVCGAYWRKEGNAVALAGSDGQWCVWNDVVAASLPSPTAVVDASELDFFVAGAKKDDVANAAEGGDVAGALEDDDDEEGLGDMDEEEYYLAQERRRKMKRKMAGKFGGAFGGAAAAPTPQAPFQVGACDAAKKPKDGEKENRRFLCYNMMGTVVTTGEPGGDFNSVEMSFHDTSRAGRAPTITDYHGYSIGTLGEKGCALASPGKPGGGASTVFYRPYESWAHASEWRVTIPAGEDAVSVAAGNNWVAAVTSKRNLRLFSHAGAQRQIVTLEGAPVTCVGKGDSLVVTWHAAAPALVPGADGRLEVEQRIEFAEYDVADGGKILSRGRVPVPPGHTLTWLGHSEDDNRALCFGASDGTVRVRVPDFGGSWSQVFSSMDARQSEGEHHWVVAVATSDNAYSSSALYCVVCRDASGPGVYPKPVQTLMPLGAPVALPENSSGDLEDAAAKAQIAVALASAAAARDGDGDGDGDGALGAARAAADKASLRLFHAACKGERPARAADIASSLHLSNSLHGALKLANAMQQRVLAERITNLIEASMAAAAAAANAYAYASEPSALETPGQFAQQHYSQPASYAPSQPTQPSQAAPVEDANPLGRRKSVAPANENETPTAVGAKHKAGYEATEKPAAKKGKTANPFARR</sequence>
<dbReference type="OrthoDB" id="427368at2759"/>
<dbReference type="GeneID" id="9689607"/>
<dbReference type="SUPFAM" id="SSF50978">
    <property type="entry name" value="WD40 repeat-like"/>
    <property type="match status" value="1"/>
</dbReference>
<dbReference type="InterPro" id="IPR057646">
    <property type="entry name" value="WD40_WDHD1_1st"/>
</dbReference>
<dbReference type="InterPro" id="IPR048591">
    <property type="entry name" value="WDHD1/CFT4_hel"/>
</dbReference>
<dbReference type="PROSITE" id="PS00678">
    <property type="entry name" value="WD_REPEATS_1"/>
    <property type="match status" value="1"/>
</dbReference>
<dbReference type="PANTHER" id="PTHR19932:SF10">
    <property type="entry name" value="WD REPEAT AND HMG-BOX DNA-BINDING PROTEIN 1"/>
    <property type="match status" value="1"/>
</dbReference>
<dbReference type="eggNOG" id="KOG1274">
    <property type="taxonomic scope" value="Eukaryota"/>
</dbReference>
<dbReference type="PROSITE" id="PS50082">
    <property type="entry name" value="WD_REPEATS_2"/>
    <property type="match status" value="2"/>
</dbReference>
<dbReference type="GO" id="GO:0043596">
    <property type="term" value="C:nuclear replication fork"/>
    <property type="evidence" value="ECO:0007669"/>
    <property type="project" value="TreeGrafter"/>
</dbReference>
<dbReference type="PROSITE" id="PS50294">
    <property type="entry name" value="WD_REPEATS_REGION"/>
    <property type="match status" value="2"/>
</dbReference>
<feature type="domain" description="WDHD1 first WD40" evidence="9">
    <location>
        <begin position="8"/>
        <end position="310"/>
    </location>
</feature>
<feature type="domain" description="WDHD1/CFT4 second beta-propeller" evidence="7">
    <location>
        <begin position="407"/>
        <end position="717"/>
    </location>
</feature>
<name>C1N7W9_MICPC</name>
<keyword evidence="11" id="KW-1185">Reference proteome</keyword>